<protein>
    <submittedName>
        <fullName evidence="2">Bacitracin transport system permease protein</fullName>
    </submittedName>
</protein>
<dbReference type="EMBL" id="FQZB01000011">
    <property type="protein sequence ID" value="SHJ83660.1"/>
    <property type="molecule type" value="Genomic_DNA"/>
</dbReference>
<feature type="transmembrane region" description="Helical" evidence="1">
    <location>
        <begin position="211"/>
        <end position="234"/>
    </location>
</feature>
<dbReference type="Proteomes" id="UP000184310">
    <property type="component" value="Unassembled WGS sequence"/>
</dbReference>
<gene>
    <name evidence="2" type="ORF">SAMN02745163_02663</name>
</gene>
<dbReference type="OrthoDB" id="2584645at2"/>
<dbReference type="RefSeq" id="WP_072988445.1">
    <property type="nucleotide sequence ID" value="NZ_FQZB01000011.1"/>
</dbReference>
<organism evidence="2 3">
    <name type="scientific">Clostridium cavendishii DSM 21758</name>
    <dbReference type="NCBI Taxonomy" id="1121302"/>
    <lineage>
        <taxon>Bacteria</taxon>
        <taxon>Bacillati</taxon>
        <taxon>Bacillota</taxon>
        <taxon>Clostridia</taxon>
        <taxon>Eubacteriales</taxon>
        <taxon>Clostridiaceae</taxon>
        <taxon>Clostridium</taxon>
    </lineage>
</organism>
<sequence length="240" mass="26786">MVKLFLVELKKLKRSGMLWICLGGCSILPIVAVLIRPVRIGEHWLDFTIESIWPAILFLWPCIFGLFGSYLFNRERIENTYKNLLIIPVNRVKLSLAKLLVLFSGIQVFCLYSYLLGLPAALFKVTINLDEFVYGLGITISVGCLVFAAMLPVVCIAVLSKKSYVIAIAISIIYAFVSFMSIWSDVFSSFVPLVTTIRILNSPQLQVGSTYPLSVSCFVFVVISITSILGIIWASKKQEA</sequence>
<keyword evidence="3" id="KW-1185">Reference proteome</keyword>
<proteinExistence type="predicted"/>
<keyword evidence="1" id="KW-0812">Transmembrane</keyword>
<dbReference type="Pfam" id="PF12730">
    <property type="entry name" value="ABC2_membrane_4"/>
    <property type="match status" value="1"/>
</dbReference>
<feature type="transmembrane region" description="Helical" evidence="1">
    <location>
        <begin position="16"/>
        <end position="35"/>
    </location>
</feature>
<name>A0A1M6MJX3_9CLOT</name>
<feature type="transmembrane region" description="Helical" evidence="1">
    <location>
        <begin position="164"/>
        <end position="183"/>
    </location>
</feature>
<feature type="transmembrane region" description="Helical" evidence="1">
    <location>
        <begin position="134"/>
        <end position="159"/>
    </location>
</feature>
<accession>A0A1M6MJX3</accession>
<dbReference type="AlphaFoldDB" id="A0A1M6MJX3"/>
<evidence type="ECO:0000313" key="3">
    <source>
        <dbReference type="Proteomes" id="UP000184310"/>
    </source>
</evidence>
<evidence type="ECO:0000256" key="1">
    <source>
        <dbReference type="SAM" id="Phobius"/>
    </source>
</evidence>
<feature type="transmembrane region" description="Helical" evidence="1">
    <location>
        <begin position="55"/>
        <end position="73"/>
    </location>
</feature>
<feature type="transmembrane region" description="Helical" evidence="1">
    <location>
        <begin position="94"/>
        <end position="114"/>
    </location>
</feature>
<keyword evidence="1" id="KW-0472">Membrane</keyword>
<keyword evidence="1" id="KW-1133">Transmembrane helix</keyword>
<reference evidence="2 3" key="1">
    <citation type="submission" date="2016-11" db="EMBL/GenBank/DDBJ databases">
        <authorList>
            <person name="Jaros S."/>
            <person name="Januszkiewicz K."/>
            <person name="Wedrychowicz H."/>
        </authorList>
    </citation>
    <scope>NUCLEOTIDE SEQUENCE [LARGE SCALE GENOMIC DNA]</scope>
    <source>
        <strain evidence="2 3">DSM 21758</strain>
    </source>
</reference>
<dbReference type="STRING" id="1121302.SAMN02745163_02663"/>
<evidence type="ECO:0000313" key="2">
    <source>
        <dbReference type="EMBL" id="SHJ83660.1"/>
    </source>
</evidence>